<keyword evidence="3" id="KW-1185">Reference proteome</keyword>
<accession>A0A7K1XZU1</accession>
<evidence type="ECO:0000256" key="1">
    <source>
        <dbReference type="SAM" id="Coils"/>
    </source>
</evidence>
<reference evidence="2 3" key="1">
    <citation type="submission" date="2019-11" db="EMBL/GenBank/DDBJ databases">
        <title>Pedobacter sp. HMF7056 Genome sequencing and assembly.</title>
        <authorList>
            <person name="Kang H."/>
            <person name="Kim H."/>
            <person name="Joh K."/>
        </authorList>
    </citation>
    <scope>NUCLEOTIDE SEQUENCE [LARGE SCALE GENOMIC DNA]</scope>
    <source>
        <strain evidence="2 3">HMF7056</strain>
    </source>
</reference>
<dbReference type="Proteomes" id="UP000451233">
    <property type="component" value="Unassembled WGS sequence"/>
</dbReference>
<keyword evidence="1" id="KW-0175">Coiled coil</keyword>
<sequence>MTTAYFQHRRPFDFHPHPFQIGNLLGVKTGYEDNQFCLKLYGLPSEQFAEFYECHLKPFLEANPGMEREFFAHVWKIVNNRIRHYDSRDPFSGSHALHVANGEKLTAFKDYLVTMDHWKVHFPVEAIIGDKDQEIQILNERINKLEAELAKLRLYEASEKISIADGKLAAVIHLFRQLQDLLLPNSKKLFRYQTQSGWYKMLAKYFDHGGNEIPVNTARNYFPAQRNVPLIKGSEVKDEDKLFNINPS</sequence>
<dbReference type="AlphaFoldDB" id="A0A7K1XZU1"/>
<evidence type="ECO:0000313" key="2">
    <source>
        <dbReference type="EMBL" id="MXV16534.1"/>
    </source>
</evidence>
<protein>
    <submittedName>
        <fullName evidence="2">Uncharacterized protein</fullName>
    </submittedName>
</protein>
<name>A0A7K1XZU1_9SPHI</name>
<comment type="caution">
    <text evidence="2">The sequence shown here is derived from an EMBL/GenBank/DDBJ whole genome shotgun (WGS) entry which is preliminary data.</text>
</comment>
<feature type="coiled-coil region" evidence="1">
    <location>
        <begin position="128"/>
        <end position="155"/>
    </location>
</feature>
<proteinExistence type="predicted"/>
<dbReference type="RefSeq" id="WP_160907522.1">
    <property type="nucleotide sequence ID" value="NZ_WVHS01000003.1"/>
</dbReference>
<evidence type="ECO:0000313" key="3">
    <source>
        <dbReference type="Proteomes" id="UP000451233"/>
    </source>
</evidence>
<gene>
    <name evidence="2" type="ORF">GS398_14600</name>
</gene>
<organism evidence="2 3">
    <name type="scientific">Hufsiella ginkgonis</name>
    <dbReference type="NCBI Taxonomy" id="2695274"/>
    <lineage>
        <taxon>Bacteria</taxon>
        <taxon>Pseudomonadati</taxon>
        <taxon>Bacteroidota</taxon>
        <taxon>Sphingobacteriia</taxon>
        <taxon>Sphingobacteriales</taxon>
        <taxon>Sphingobacteriaceae</taxon>
        <taxon>Hufsiella</taxon>
    </lineage>
</organism>
<dbReference type="EMBL" id="WVHS01000003">
    <property type="protein sequence ID" value="MXV16534.1"/>
    <property type="molecule type" value="Genomic_DNA"/>
</dbReference>